<dbReference type="PANTHER" id="PTHR30146">
    <property type="entry name" value="LACI-RELATED TRANSCRIPTIONAL REPRESSOR"/>
    <property type="match status" value="1"/>
</dbReference>
<dbReference type="Gene3D" id="3.40.50.2300">
    <property type="match status" value="2"/>
</dbReference>
<dbReference type="Proteomes" id="UP000234560">
    <property type="component" value="Chromosome"/>
</dbReference>
<dbReference type="SUPFAM" id="SSF53822">
    <property type="entry name" value="Periplasmic binding protein-like I"/>
    <property type="match status" value="1"/>
</dbReference>
<dbReference type="GO" id="GO:0003700">
    <property type="term" value="F:DNA-binding transcription factor activity"/>
    <property type="evidence" value="ECO:0007669"/>
    <property type="project" value="TreeGrafter"/>
</dbReference>
<dbReference type="PANTHER" id="PTHR30146:SF109">
    <property type="entry name" value="HTH-TYPE TRANSCRIPTIONAL REGULATOR GALS"/>
    <property type="match status" value="1"/>
</dbReference>
<proteinExistence type="predicted"/>
<protein>
    <submittedName>
        <fullName evidence="5">LacI family DNA-binding transcriptional regulator</fullName>
    </submittedName>
</protein>
<dbReference type="Pfam" id="PF13377">
    <property type="entry name" value="Peripla_BP_3"/>
    <property type="match status" value="1"/>
</dbReference>
<reference evidence="5" key="2">
    <citation type="submission" date="2023-10" db="EMBL/GenBank/DDBJ databases">
        <authorList>
            <person name="Choi B."/>
        </authorList>
    </citation>
    <scope>NUCLEOTIDE SEQUENCE</scope>
    <source>
        <strain evidence="5">UMB0763</strain>
    </source>
</reference>
<dbReference type="SUPFAM" id="SSF47413">
    <property type="entry name" value="lambda repressor-like DNA-binding domains"/>
    <property type="match status" value="1"/>
</dbReference>
<dbReference type="CDD" id="cd01392">
    <property type="entry name" value="HTH_LacI"/>
    <property type="match status" value="1"/>
</dbReference>
<keyword evidence="2 5" id="KW-0238">DNA-binding</keyword>
<dbReference type="GO" id="GO:0000976">
    <property type="term" value="F:transcription cis-regulatory region binding"/>
    <property type="evidence" value="ECO:0007669"/>
    <property type="project" value="TreeGrafter"/>
</dbReference>
<evidence type="ECO:0000256" key="1">
    <source>
        <dbReference type="ARBA" id="ARBA00023015"/>
    </source>
</evidence>
<dbReference type="InterPro" id="IPR000843">
    <property type="entry name" value="HTH_LacI"/>
</dbReference>
<dbReference type="Pfam" id="PF00356">
    <property type="entry name" value="LacI"/>
    <property type="match status" value="1"/>
</dbReference>
<keyword evidence="1" id="KW-0805">Transcription regulation</keyword>
<dbReference type="PROSITE" id="PS50932">
    <property type="entry name" value="HTH_LACI_2"/>
    <property type="match status" value="1"/>
</dbReference>
<evidence type="ECO:0000313" key="5">
    <source>
        <dbReference type="EMBL" id="WOT02057.1"/>
    </source>
</evidence>
<dbReference type="InterPro" id="IPR010982">
    <property type="entry name" value="Lambda_DNA-bd_dom_sf"/>
</dbReference>
<sequence>MVTTATLADVALKAGVSTATVSRFLSGTSAVAPATKAKVQQAMDELNYHPNRMARALRTQQTKQIGVVLPGFENQFFFELLFHIERAARERGFGVLIAGDRSLPECLHNLQSGGAVDGIILASSSWPKATPPQTTIPMVCIDRPLPGAHATFVSVDNVQGARAVAEHLLTRGATTFGLLTGPLSIPAAQERRAGFYQAVHGATVTEQEGDFTSQAGIDFVDALDQAHLPDAIFACNDLMAAGIVSRLQEHNLNTMVAGFDGITSATTLYPRITTLVQPQEKLARMAVDKLIQEIEETGTNKKRNKQQIYLPGTLRVGDTTKTTIRSTNNE</sequence>
<dbReference type="RefSeq" id="WP_101678163.1">
    <property type="nucleotide sequence ID" value="NZ_CP136958.1"/>
</dbReference>
<dbReference type="SMART" id="SM00354">
    <property type="entry name" value="HTH_LACI"/>
    <property type="match status" value="1"/>
</dbReference>
<dbReference type="CDD" id="cd06267">
    <property type="entry name" value="PBP1_LacI_sugar_binding-like"/>
    <property type="match status" value="1"/>
</dbReference>
<dbReference type="InterPro" id="IPR028082">
    <property type="entry name" value="Peripla_BP_I"/>
</dbReference>
<dbReference type="Gene3D" id="1.10.260.40">
    <property type="entry name" value="lambda repressor-like DNA-binding domains"/>
    <property type="match status" value="1"/>
</dbReference>
<gene>
    <name evidence="5" type="ORF">CYJ47_12545</name>
</gene>
<evidence type="ECO:0000256" key="2">
    <source>
        <dbReference type="ARBA" id="ARBA00023125"/>
    </source>
</evidence>
<dbReference type="KEGG" id="cpyr:CYJ47_12545"/>
<feature type="domain" description="HTH lacI-type" evidence="4">
    <location>
        <begin position="5"/>
        <end position="59"/>
    </location>
</feature>
<evidence type="ECO:0000259" key="4">
    <source>
        <dbReference type="PROSITE" id="PS50932"/>
    </source>
</evidence>
<dbReference type="PROSITE" id="PS00356">
    <property type="entry name" value="HTH_LACI_1"/>
    <property type="match status" value="1"/>
</dbReference>
<reference evidence="5" key="1">
    <citation type="submission" date="2017-12" db="EMBL/GenBank/DDBJ databases">
        <authorList>
            <person name="Thomas-White K."/>
            <person name="Wolfe A.J."/>
        </authorList>
    </citation>
    <scope>NUCLEOTIDE SEQUENCE</scope>
    <source>
        <strain evidence="5">UMB0763</strain>
    </source>
</reference>
<organism evidence="5 6">
    <name type="scientific">Corynebacterium pyruviciproducens</name>
    <dbReference type="NCBI Taxonomy" id="598660"/>
    <lineage>
        <taxon>Bacteria</taxon>
        <taxon>Bacillati</taxon>
        <taxon>Actinomycetota</taxon>
        <taxon>Actinomycetes</taxon>
        <taxon>Mycobacteriales</taxon>
        <taxon>Corynebacteriaceae</taxon>
        <taxon>Corynebacterium</taxon>
    </lineage>
</organism>
<evidence type="ECO:0000313" key="6">
    <source>
        <dbReference type="Proteomes" id="UP000234560"/>
    </source>
</evidence>
<accession>A0AAF0YRF5</accession>
<dbReference type="EMBL" id="CP136958">
    <property type="protein sequence ID" value="WOT02057.1"/>
    <property type="molecule type" value="Genomic_DNA"/>
</dbReference>
<dbReference type="InterPro" id="IPR046335">
    <property type="entry name" value="LacI/GalR-like_sensor"/>
</dbReference>
<dbReference type="AlphaFoldDB" id="A0AAF0YRF5"/>
<name>A0AAF0YRF5_9CORY</name>
<evidence type="ECO:0000256" key="3">
    <source>
        <dbReference type="ARBA" id="ARBA00023163"/>
    </source>
</evidence>
<keyword evidence="3" id="KW-0804">Transcription</keyword>